<gene>
    <name evidence="6" type="ORF">SCF082_LOCUS48204</name>
    <name evidence="7" type="ORF">SCF082_LOCUS48461</name>
</gene>
<protein>
    <recommendedName>
        <fullName evidence="5">Ketosynthase family 3 (KS3) domain-containing protein</fullName>
    </recommendedName>
</protein>
<dbReference type="EMBL" id="CAXAMM010042128">
    <property type="protein sequence ID" value="CAK9103164.1"/>
    <property type="molecule type" value="Genomic_DNA"/>
</dbReference>
<dbReference type="InterPro" id="IPR018201">
    <property type="entry name" value="Ketoacyl_synth_AS"/>
</dbReference>
<dbReference type="PROSITE" id="PS00606">
    <property type="entry name" value="KS3_1"/>
    <property type="match status" value="1"/>
</dbReference>
<dbReference type="PANTHER" id="PTHR43775:SF37">
    <property type="entry name" value="SI:DKEY-61P9.11"/>
    <property type="match status" value="1"/>
</dbReference>
<dbReference type="CDD" id="cd00833">
    <property type="entry name" value="PKS"/>
    <property type="match status" value="1"/>
</dbReference>
<organism evidence="7 8">
    <name type="scientific">Durusdinium trenchii</name>
    <dbReference type="NCBI Taxonomy" id="1381693"/>
    <lineage>
        <taxon>Eukaryota</taxon>
        <taxon>Sar</taxon>
        <taxon>Alveolata</taxon>
        <taxon>Dinophyceae</taxon>
        <taxon>Suessiales</taxon>
        <taxon>Symbiodiniaceae</taxon>
        <taxon>Durusdinium</taxon>
    </lineage>
</organism>
<keyword evidence="8" id="KW-1185">Reference proteome</keyword>
<evidence type="ECO:0000256" key="4">
    <source>
        <dbReference type="RuleBase" id="RU003694"/>
    </source>
</evidence>
<dbReference type="InterPro" id="IPR016039">
    <property type="entry name" value="Thiolase-like"/>
</dbReference>
<dbReference type="PROSITE" id="PS52004">
    <property type="entry name" value="KS3_2"/>
    <property type="match status" value="1"/>
</dbReference>
<evidence type="ECO:0000313" key="8">
    <source>
        <dbReference type="Proteomes" id="UP001642464"/>
    </source>
</evidence>
<evidence type="ECO:0000256" key="3">
    <source>
        <dbReference type="ARBA" id="ARBA00022679"/>
    </source>
</evidence>
<evidence type="ECO:0000259" key="5">
    <source>
        <dbReference type="PROSITE" id="PS52004"/>
    </source>
</evidence>
<comment type="similarity">
    <text evidence="4">Belongs to the thiolase-like superfamily. Beta-ketoacyl-ACP synthases family.</text>
</comment>
<keyword evidence="1" id="KW-0596">Phosphopantetheine</keyword>
<comment type="caution">
    <text evidence="7">The sequence shown here is derived from an EMBL/GenBank/DDBJ whole genome shotgun (WGS) entry which is preliminary data.</text>
</comment>
<dbReference type="NCBIfam" id="TIGR04556">
    <property type="entry name" value="PKS_assoc"/>
    <property type="match status" value="1"/>
</dbReference>
<keyword evidence="3 4" id="KW-0808">Transferase</keyword>
<dbReference type="EMBL" id="CAXAMM010042239">
    <property type="protein sequence ID" value="CAK9103778.1"/>
    <property type="molecule type" value="Genomic_DNA"/>
</dbReference>
<evidence type="ECO:0000256" key="2">
    <source>
        <dbReference type="ARBA" id="ARBA00022553"/>
    </source>
</evidence>
<keyword evidence="2" id="KW-0597">Phosphoprotein</keyword>
<dbReference type="InterPro" id="IPR020841">
    <property type="entry name" value="PKS_Beta-ketoAc_synthase_dom"/>
</dbReference>
<dbReference type="Pfam" id="PF02801">
    <property type="entry name" value="Ketoacyl-synt_C"/>
    <property type="match status" value="1"/>
</dbReference>
<evidence type="ECO:0000313" key="6">
    <source>
        <dbReference type="EMBL" id="CAK9103164.1"/>
    </source>
</evidence>
<dbReference type="InterPro" id="IPR050091">
    <property type="entry name" value="PKS_NRPS_Biosynth_Enz"/>
</dbReference>
<dbReference type="SMART" id="SM00825">
    <property type="entry name" value="PKS_KS"/>
    <property type="match status" value="1"/>
</dbReference>
<accession>A0ABP0RVX9</accession>
<dbReference type="InterPro" id="IPR014031">
    <property type="entry name" value="Ketoacyl_synth_C"/>
</dbReference>
<dbReference type="InterPro" id="IPR014030">
    <property type="entry name" value="Ketoacyl_synth_N"/>
</dbReference>
<dbReference type="SUPFAM" id="SSF53901">
    <property type="entry name" value="Thiolase-like"/>
    <property type="match status" value="1"/>
</dbReference>
<evidence type="ECO:0000313" key="7">
    <source>
        <dbReference type="EMBL" id="CAK9103778.1"/>
    </source>
</evidence>
<dbReference type="PANTHER" id="PTHR43775">
    <property type="entry name" value="FATTY ACID SYNTHASE"/>
    <property type="match status" value="1"/>
</dbReference>
<dbReference type="Gene3D" id="3.40.47.10">
    <property type="match status" value="1"/>
</dbReference>
<reference evidence="7 8" key="1">
    <citation type="submission" date="2024-02" db="EMBL/GenBank/DDBJ databases">
        <authorList>
            <person name="Chen Y."/>
            <person name="Shah S."/>
            <person name="Dougan E. K."/>
            <person name="Thang M."/>
            <person name="Chan C."/>
        </authorList>
    </citation>
    <scope>NUCLEOTIDE SEQUENCE [LARGE SCALE GENOMIC DNA]</scope>
</reference>
<dbReference type="InterPro" id="IPR030834">
    <property type="entry name" value="PKS_assoc_dom"/>
</dbReference>
<sequence>MSSDWLFGFKQYHNVPAPSWLNMAMQQILSWPREDVETSEQVQQLNELACNAVDLIVEQGWSLIDMHEDELLRDTAISEARSLPSHTSLRAEFLSDYLGQECNSKVGILEDRGPETSWALQEVDAELTSLCKLLAPITPEALGFTCAGRRKGMVWTPFRDPEEAERLQPRELSDEDVDAGVLQSHLQFIQKRRLCLMRFISNDGGVLELSPRPGNRSRQATQIPLSEGKLLVFRCDEFGFNYKPQGQEPVALTTWIVDTGSKVVQQLATGYFGVDSMQHSEALGILVGPPMPTGYRMHVMAMHAHLPGAALNLDSVECMLTSGTDGFVQIPATRFDIDIYCSIDGEKVPGLSYVRHGAMMSDEEIIHFDNAFFGIREEEVMTISPNQRMILEDGYMLLRKSGFTKTSLNGRQTAAFLGDTGTDWDFTAQIKRLDNPQNPTKATAFGNCEASHWTYAGVSKIVSAGRLSHIMGLRGGSTNIDTACSASLVGVTTAVQALRKATGGQIKSVVNNHGVDAICMGVNMLLSPWTFIGLCGPSMLAVKGRCFTFDVSAEGYARGDGFGGVYIKPSDSDEDYLSQLCCLMGTYVNQDGRSATLTAPNGMAQQACIRESMREAMVTASQITIAECHGTGTALGDPIEVGALRGVMEPRETPLLTTSAKSNIGHTEACAGMIGLIKCVSMVASSQAHPNCHLYNLNPHLDVDGFPSNFDTEVIDTRLNSNYAGVSSFGFSGTNARADVWSQCKSGPRKANTKPDLSKADQVHIRCPVTLGMIEVTTGEPVTKSFRKKKGYKADVLRDEWAPYDISSQAYSGGFRYRRSSSDEPEDLDEEPYILGSWSGWTRMEVMQRREKGVYVAPVILGEVCYEMFRICLEEDLSMEIYPIIKDASSKIWIEGPDWKGGGRYWIIDGRDCDALAGALYEVEFRWHQEVKSISWRHMGASLDAGLEMPAFEHSYMLTGTFTAGHFQEMMQIQSGMWQGSFRLGVTGEEEFQISRDGDINQLIYPAQSGAVRTTVPVRGPDSLGCKKYWLIRGMPSEELTVTLEVVDGHLRVTVASDIRGDKVWESEDGWDRHSYYVYGSWTNWVPVQMIMDPSEPGVFKAFGKVQCLYPSMKTHRGGHVERFYIIVDEDTNLAYYPQLSCARQHEYIVEGPGPNPSALCWQIYCPTPDSRFEIIFDLTAEDRRQRVSWGWPIRGQIEALQGPGLPQIEN</sequence>
<dbReference type="Pfam" id="PF00109">
    <property type="entry name" value="ketoacyl-synt"/>
    <property type="match status" value="1"/>
</dbReference>
<feature type="domain" description="Ketosynthase family 3 (KS3)" evidence="5">
    <location>
        <begin position="294"/>
        <end position="742"/>
    </location>
</feature>
<evidence type="ECO:0000256" key="1">
    <source>
        <dbReference type="ARBA" id="ARBA00022450"/>
    </source>
</evidence>
<name>A0ABP0RVX9_9DINO</name>
<dbReference type="Proteomes" id="UP001642464">
    <property type="component" value="Unassembled WGS sequence"/>
</dbReference>
<proteinExistence type="inferred from homology"/>